<protein>
    <recommendedName>
        <fullName evidence="9">Anthranilate phosphoribosyltransferase</fullName>
        <ecNumber evidence="9">2.4.2.18</ecNumber>
    </recommendedName>
</protein>
<comment type="function">
    <text evidence="9">Catalyzes the transfer of the phosphoribosyl group of 5-phosphorylribose-1-pyrophosphate (PRPP) to anthranilate to yield N-(5'-phosphoribosyl)-anthranilate (PRA).</text>
</comment>
<feature type="binding site" evidence="9">
    <location>
        <begin position="131"/>
        <end position="139"/>
    </location>
    <ligand>
        <name>5-phospho-alpha-D-ribose 1-diphosphate</name>
        <dbReference type="ChEBI" id="CHEBI:58017"/>
    </ligand>
</feature>
<evidence type="ECO:0000256" key="7">
    <source>
        <dbReference type="ARBA" id="ARBA00052328"/>
    </source>
</evidence>
<evidence type="ECO:0000313" key="13">
    <source>
        <dbReference type="Proteomes" id="UP000004828"/>
    </source>
</evidence>
<dbReference type="GO" id="GO:0005829">
    <property type="term" value="C:cytosol"/>
    <property type="evidence" value="ECO:0007669"/>
    <property type="project" value="TreeGrafter"/>
</dbReference>
<dbReference type="NCBIfam" id="TIGR01245">
    <property type="entry name" value="trpD"/>
    <property type="match status" value="1"/>
</dbReference>
<comment type="caution">
    <text evidence="9">Lacks conserved residue(s) required for the propagation of feature annotation.</text>
</comment>
<feature type="binding site" evidence="9">
    <location>
        <position position="103"/>
    </location>
    <ligand>
        <name>anthranilate</name>
        <dbReference type="ChEBI" id="CHEBI:16567"/>
        <label>1</label>
    </ligand>
</feature>
<comment type="pathway">
    <text evidence="1 9">Amino-acid biosynthesis; L-tryptophan biosynthesis; L-tryptophan from chorismate: step 2/5.</text>
</comment>
<feature type="binding site" evidence="9">
    <location>
        <position position="111"/>
    </location>
    <ligand>
        <name>5-phospho-alpha-D-ribose 1-diphosphate</name>
        <dbReference type="ChEBI" id="CHEBI:58017"/>
    </ligand>
</feature>
<dbReference type="Proteomes" id="UP000004828">
    <property type="component" value="Unassembled WGS sequence"/>
</dbReference>
<dbReference type="InterPro" id="IPR036320">
    <property type="entry name" value="Glycosyl_Trfase_fam3_N_dom_sf"/>
</dbReference>
<evidence type="ECO:0000259" key="10">
    <source>
        <dbReference type="Pfam" id="PF00591"/>
    </source>
</evidence>
<sequence length="360" mass="38310">MLLQEANAIKNIACILLRKTGRIIMKEYIAKAVDGKNLTQEEAKKAMEIMLSGEATQAQIAAFLTAMRMKGETLEELIGLASVLRDKAETITPKSENYVDLVGTGGDCTYTFNISTTSAFVVAAAGLPVAKHGNRSISSKSGAGDVLEALGVNIMAEPALVQKCVDETGIGFMFAQLFNKSMKYVGQVRKELGIRTVFNILGPLANPSRAKNMVVGVYSPALTEKIAKAMGRLGVERGFVISGNDNMDEFTLSGTTTVSEIDGENVKTYEVTPEQFGLKRASLEELRGGDGAQNAEITKAILSGKETGAKREIVLLNAGATLYIGGVAESIESGVKLAAETIDSGKAMKKLEELVRVSNS</sequence>
<dbReference type="GO" id="GO:0000287">
    <property type="term" value="F:magnesium ion binding"/>
    <property type="evidence" value="ECO:0007669"/>
    <property type="project" value="UniProtKB-UniRule"/>
</dbReference>
<feature type="binding site" evidence="9">
    <location>
        <position position="249"/>
    </location>
    <ligand>
        <name>Mg(2+)</name>
        <dbReference type="ChEBI" id="CHEBI:18420"/>
        <label>2</label>
    </ligand>
</feature>
<comment type="subunit">
    <text evidence="9">Homodimer.</text>
</comment>
<keyword evidence="6 9" id="KW-0057">Aromatic amino acid biosynthesis</keyword>
<reference evidence="12 13" key="1">
    <citation type="submission" date="2009-08" db="EMBL/GenBank/DDBJ databases">
        <authorList>
            <person name="Weinstock G."/>
            <person name="Sodergren E."/>
            <person name="Clifton S."/>
            <person name="Fulton L."/>
            <person name="Fulton B."/>
            <person name="Courtney L."/>
            <person name="Fronick C."/>
            <person name="Harrison M."/>
            <person name="Strong C."/>
            <person name="Farmer C."/>
            <person name="Delahaunty K."/>
            <person name="Markovic C."/>
            <person name="Hall O."/>
            <person name="Minx P."/>
            <person name="Tomlinson C."/>
            <person name="Mitreva M."/>
            <person name="Nelson J."/>
            <person name="Hou S."/>
            <person name="Wollam A."/>
            <person name="Pepin K.H."/>
            <person name="Johnson M."/>
            <person name="Bhonagiri V."/>
            <person name="Nash W.E."/>
            <person name="Warren W."/>
            <person name="Chinwalla A."/>
            <person name="Mardis E.R."/>
            <person name="Wilson R.K."/>
        </authorList>
    </citation>
    <scope>NUCLEOTIDE SEQUENCE [LARGE SCALE GENOMIC DNA]</scope>
    <source>
        <strain evidence="12 13">L1-82</strain>
    </source>
</reference>
<comment type="similarity">
    <text evidence="9">Belongs to the anthranilate phosphoribosyltransferase family.</text>
</comment>
<dbReference type="Pfam" id="PF02885">
    <property type="entry name" value="Glycos_trans_3N"/>
    <property type="match status" value="1"/>
</dbReference>
<dbReference type="PANTHER" id="PTHR43285">
    <property type="entry name" value="ANTHRANILATE PHOSPHORIBOSYLTRANSFERASE"/>
    <property type="match status" value="1"/>
</dbReference>
<dbReference type="Pfam" id="PF00591">
    <property type="entry name" value="Glycos_transf_3"/>
    <property type="match status" value="1"/>
</dbReference>
<dbReference type="Gene3D" id="1.20.970.10">
    <property type="entry name" value="Transferase, Pyrimidine Nucleoside Phosphorylase, Chain C"/>
    <property type="match status" value="1"/>
</dbReference>
<dbReference type="UniPathway" id="UPA00035">
    <property type="reaction ID" value="UER00041"/>
</dbReference>
<dbReference type="Gene3D" id="3.40.1030.10">
    <property type="entry name" value="Nucleoside phosphorylase/phosphoribosyltransferase catalytic domain"/>
    <property type="match status" value="1"/>
</dbReference>
<feature type="binding site" evidence="9">
    <location>
        <begin position="113"/>
        <end position="116"/>
    </location>
    <ligand>
        <name>5-phospho-alpha-D-ribose 1-diphosphate</name>
        <dbReference type="ChEBI" id="CHEBI:58017"/>
    </ligand>
</feature>
<evidence type="ECO:0000256" key="2">
    <source>
        <dbReference type="ARBA" id="ARBA00022605"/>
    </source>
</evidence>
<feature type="binding site" evidence="9">
    <location>
        <position position="143"/>
    </location>
    <ligand>
        <name>5-phospho-alpha-D-ribose 1-diphosphate</name>
        <dbReference type="ChEBI" id="CHEBI:58017"/>
    </ligand>
</feature>
<evidence type="ECO:0000259" key="11">
    <source>
        <dbReference type="Pfam" id="PF02885"/>
    </source>
</evidence>
<comment type="similarity">
    <text evidence="8">In the C-terminal section; belongs to the anthranilate phosphoribosyltransferase family.</text>
</comment>
<organism evidence="12 13">
    <name type="scientific">Roseburia intestinalis L1-82</name>
    <dbReference type="NCBI Taxonomy" id="536231"/>
    <lineage>
        <taxon>Bacteria</taxon>
        <taxon>Bacillati</taxon>
        <taxon>Bacillota</taxon>
        <taxon>Clostridia</taxon>
        <taxon>Lachnospirales</taxon>
        <taxon>Lachnospiraceae</taxon>
        <taxon>Roseburia</taxon>
    </lineage>
</organism>
<dbReference type="EC" id="2.4.2.18" evidence="9"/>
<dbReference type="InterPro" id="IPR005940">
    <property type="entry name" value="Anthranilate_Pribosyl_Tfrase"/>
</dbReference>
<keyword evidence="9" id="KW-0479">Metal-binding</keyword>
<comment type="catalytic activity">
    <reaction evidence="7 9">
        <text>N-(5-phospho-beta-D-ribosyl)anthranilate + diphosphate = 5-phospho-alpha-D-ribose 1-diphosphate + anthranilate</text>
        <dbReference type="Rhea" id="RHEA:11768"/>
        <dbReference type="ChEBI" id="CHEBI:16567"/>
        <dbReference type="ChEBI" id="CHEBI:18277"/>
        <dbReference type="ChEBI" id="CHEBI:33019"/>
        <dbReference type="ChEBI" id="CHEBI:58017"/>
        <dbReference type="EC" id="2.4.2.18"/>
    </reaction>
</comment>
<keyword evidence="3 9" id="KW-0328">Glycosyltransferase</keyword>
<dbReference type="AlphaFoldDB" id="C7G853"/>
<feature type="binding site" evidence="9">
    <location>
        <position position="248"/>
    </location>
    <ligand>
        <name>Mg(2+)</name>
        <dbReference type="ChEBI" id="CHEBI:18420"/>
        <label>2</label>
    </ligand>
</feature>
<evidence type="ECO:0000256" key="4">
    <source>
        <dbReference type="ARBA" id="ARBA00022679"/>
    </source>
</evidence>
<evidence type="ECO:0000256" key="9">
    <source>
        <dbReference type="HAMAP-Rule" id="MF_00211"/>
    </source>
</evidence>
<keyword evidence="5 9" id="KW-0822">Tryptophan biosynthesis</keyword>
<dbReference type="GO" id="GO:0000162">
    <property type="term" value="P:L-tryptophan biosynthetic process"/>
    <property type="evidence" value="ECO:0007669"/>
    <property type="project" value="UniProtKB-UniRule"/>
</dbReference>
<evidence type="ECO:0000256" key="6">
    <source>
        <dbReference type="ARBA" id="ARBA00023141"/>
    </source>
</evidence>
<feature type="binding site" evidence="9">
    <location>
        <position position="249"/>
    </location>
    <ligand>
        <name>Mg(2+)</name>
        <dbReference type="ChEBI" id="CHEBI:18420"/>
        <label>1</label>
    </ligand>
</feature>
<evidence type="ECO:0000256" key="1">
    <source>
        <dbReference type="ARBA" id="ARBA00004907"/>
    </source>
</evidence>
<feature type="domain" description="Glycosyl transferase family 3 N-terminal" evidence="11">
    <location>
        <begin position="26"/>
        <end position="88"/>
    </location>
</feature>
<feature type="binding site" evidence="9">
    <location>
        <position position="134"/>
    </location>
    <ligand>
        <name>anthranilate</name>
        <dbReference type="ChEBI" id="CHEBI:16567"/>
        <label>1</label>
    </ligand>
</feature>
<dbReference type="GO" id="GO:0004048">
    <property type="term" value="F:anthranilate phosphoribosyltransferase activity"/>
    <property type="evidence" value="ECO:0007669"/>
    <property type="project" value="UniProtKB-UniRule"/>
</dbReference>
<dbReference type="HOGENOM" id="CLU_034315_2_1_9"/>
<comment type="caution">
    <text evidence="12">The sequence shown here is derived from an EMBL/GenBank/DDBJ whole genome shotgun (WGS) entry which is preliminary data.</text>
</comment>
<feature type="binding site" evidence="9">
    <location>
        <position position="115"/>
    </location>
    <ligand>
        <name>Mg(2+)</name>
        <dbReference type="ChEBI" id="CHEBI:18420"/>
        <label>1</label>
    </ligand>
</feature>
<accession>C7G853</accession>
<keyword evidence="9" id="KW-0460">Magnesium</keyword>
<feature type="binding site" evidence="9">
    <location>
        <position position="103"/>
    </location>
    <ligand>
        <name>5-phospho-alpha-D-ribose 1-diphosphate</name>
        <dbReference type="ChEBI" id="CHEBI:58017"/>
    </ligand>
</feature>
<dbReference type="SUPFAM" id="SSF52418">
    <property type="entry name" value="Nucleoside phosphorylase/phosphoribosyltransferase catalytic domain"/>
    <property type="match status" value="1"/>
</dbReference>
<dbReference type="InterPro" id="IPR000312">
    <property type="entry name" value="Glycosyl_Trfase_fam3"/>
</dbReference>
<dbReference type="HAMAP" id="MF_00211">
    <property type="entry name" value="TrpD"/>
    <property type="match status" value="1"/>
</dbReference>
<dbReference type="InterPro" id="IPR017459">
    <property type="entry name" value="Glycosyl_Trfase_fam3_N_dom"/>
</dbReference>
<gene>
    <name evidence="9 12" type="primary">trpD</name>
    <name evidence="12" type="ORF">ROSINTL182_06077</name>
</gene>
<dbReference type="SUPFAM" id="SSF47648">
    <property type="entry name" value="Nucleoside phosphorylase/phosphoribosyltransferase N-terminal domain"/>
    <property type="match status" value="1"/>
</dbReference>
<dbReference type="InterPro" id="IPR035902">
    <property type="entry name" value="Nuc_phospho_transferase"/>
</dbReference>
<evidence type="ECO:0000256" key="5">
    <source>
        <dbReference type="ARBA" id="ARBA00022822"/>
    </source>
</evidence>
<keyword evidence="4 9" id="KW-0808">Transferase</keyword>
<dbReference type="FunFam" id="3.40.1030.10:FF:000002">
    <property type="entry name" value="Anthranilate phosphoribosyltransferase"/>
    <property type="match status" value="1"/>
</dbReference>
<name>C7G853_9FIRM</name>
<feature type="binding site" evidence="9">
    <location>
        <begin position="106"/>
        <end position="107"/>
    </location>
    <ligand>
        <name>5-phospho-alpha-D-ribose 1-diphosphate</name>
        <dbReference type="ChEBI" id="CHEBI:58017"/>
    </ligand>
</feature>
<dbReference type="EMBL" id="ABYJ02000050">
    <property type="protein sequence ID" value="EEV02017.1"/>
    <property type="molecule type" value="Genomic_DNA"/>
</dbReference>
<comment type="cofactor">
    <cofactor evidence="9">
        <name>Mg(2+)</name>
        <dbReference type="ChEBI" id="CHEBI:18420"/>
    </cofactor>
    <text evidence="9">Binds 2 magnesium ions per monomer.</text>
</comment>
<feature type="binding site" evidence="9">
    <location>
        <position position="189"/>
    </location>
    <ligand>
        <name>anthranilate</name>
        <dbReference type="ChEBI" id="CHEBI:16567"/>
        <label>2</label>
    </ligand>
</feature>
<evidence type="ECO:0000256" key="8">
    <source>
        <dbReference type="ARBA" id="ARBA00061188"/>
    </source>
</evidence>
<evidence type="ECO:0000256" key="3">
    <source>
        <dbReference type="ARBA" id="ARBA00022676"/>
    </source>
</evidence>
<proteinExistence type="inferred from homology"/>
<feature type="domain" description="Glycosyl transferase family 3" evidence="10">
    <location>
        <begin position="96"/>
        <end position="348"/>
    </location>
</feature>
<keyword evidence="2 9" id="KW-0028">Amino-acid biosynthesis</keyword>
<evidence type="ECO:0000313" key="12">
    <source>
        <dbReference type="EMBL" id="EEV02017.1"/>
    </source>
</evidence>
<dbReference type="PANTHER" id="PTHR43285:SF2">
    <property type="entry name" value="ANTHRANILATE PHOSPHORIBOSYLTRANSFERASE"/>
    <property type="match status" value="1"/>
</dbReference>